<keyword evidence="4" id="KW-0788">Thiol protease</keyword>
<dbReference type="Pfam" id="PF00112">
    <property type="entry name" value="Peptidase_C1"/>
    <property type="match status" value="1"/>
</dbReference>
<dbReference type="Pfam" id="PF08246">
    <property type="entry name" value="Inhibitor_I29"/>
    <property type="match status" value="1"/>
</dbReference>
<proteinExistence type="inferred from homology"/>
<keyword evidence="5" id="KW-0865">Zymogen</keyword>
<evidence type="ECO:0000256" key="4">
    <source>
        <dbReference type="ARBA" id="ARBA00022807"/>
    </source>
</evidence>
<evidence type="ECO:0000259" key="8">
    <source>
        <dbReference type="SMART" id="SM00645"/>
    </source>
</evidence>
<keyword evidence="11" id="KW-1185">Reference proteome</keyword>
<evidence type="ECO:0000313" key="10">
    <source>
        <dbReference type="EMBL" id="KAI9553039.1"/>
    </source>
</evidence>
<feature type="chain" id="PRO_5041967515" evidence="7">
    <location>
        <begin position="19"/>
        <end position="270"/>
    </location>
</feature>
<accession>A0AAD5KII3</accession>
<dbReference type="SMART" id="SM00645">
    <property type="entry name" value="Pept_C1"/>
    <property type="match status" value="1"/>
</dbReference>
<dbReference type="InterPro" id="IPR000169">
    <property type="entry name" value="Pept_cys_AS"/>
</dbReference>
<dbReference type="InterPro" id="IPR013128">
    <property type="entry name" value="Peptidase_C1A"/>
</dbReference>
<evidence type="ECO:0000256" key="5">
    <source>
        <dbReference type="ARBA" id="ARBA00023145"/>
    </source>
</evidence>
<dbReference type="InterPro" id="IPR038765">
    <property type="entry name" value="Papain-like_cys_pep_sf"/>
</dbReference>
<dbReference type="Proteomes" id="UP000820818">
    <property type="component" value="Linkage Group LG9"/>
</dbReference>
<name>A0AAD5KII3_9CRUS</name>
<evidence type="ECO:0000256" key="6">
    <source>
        <dbReference type="ARBA" id="ARBA00023157"/>
    </source>
</evidence>
<protein>
    <submittedName>
        <fullName evidence="10">Uncharacterized protein</fullName>
    </submittedName>
</protein>
<dbReference type="CDD" id="cd02248">
    <property type="entry name" value="Peptidase_C1A"/>
    <property type="match status" value="1"/>
</dbReference>
<sequence length="270" mass="29429">MRVACLAIVVALACASSGQEDASLQEAWEKFQLEYPMGMQTKAEYGRCKSNFAKTHSMIEEHNSNPKTTYRMEHNRFSVMDDEEIKQYMGAILPTPSSSQKYLTLAVKALPSSVDYRRHSCMQPAKSQGRCGSCWAFAATSVVEFGQCVISGTKVALSEQQLVDCDSTNSACGGGSMDRAWKYIANAVGQSASASYPYKGTKGTCNYSPSMKKASVSKSDPVIYIASGDVNTMMSLLAKKQLITVGFTVVRRLEITDLVCTRSLIAHLAL</sequence>
<evidence type="ECO:0000256" key="3">
    <source>
        <dbReference type="ARBA" id="ARBA00022801"/>
    </source>
</evidence>
<dbReference type="AlphaFoldDB" id="A0AAD5KII3"/>
<dbReference type="InterPro" id="IPR039417">
    <property type="entry name" value="Peptidase_C1A_papain-like"/>
</dbReference>
<keyword evidence="6" id="KW-1015">Disulfide bond</keyword>
<dbReference type="SUPFAM" id="SSF54001">
    <property type="entry name" value="Cysteine proteinases"/>
    <property type="match status" value="1"/>
</dbReference>
<gene>
    <name evidence="10" type="ORF">GHT06_020928</name>
</gene>
<keyword evidence="7" id="KW-0732">Signal</keyword>
<reference evidence="10 11" key="1">
    <citation type="submission" date="2022-05" db="EMBL/GenBank/DDBJ databases">
        <title>A multi-omics perspective on studying reproductive biology in Daphnia sinensis.</title>
        <authorList>
            <person name="Jia J."/>
        </authorList>
    </citation>
    <scope>NUCLEOTIDE SEQUENCE [LARGE SCALE GENOMIC DNA]</scope>
    <source>
        <strain evidence="10 11">WSL</strain>
    </source>
</reference>
<dbReference type="InterPro" id="IPR000668">
    <property type="entry name" value="Peptidase_C1A_C"/>
</dbReference>
<feature type="domain" description="Peptidase C1A papain C-terminal" evidence="8">
    <location>
        <begin position="110"/>
        <end position="270"/>
    </location>
</feature>
<keyword evidence="2" id="KW-0645">Protease</keyword>
<feature type="signal peptide" evidence="7">
    <location>
        <begin position="1"/>
        <end position="18"/>
    </location>
</feature>
<comment type="caution">
    <text evidence="10">The sequence shown here is derived from an EMBL/GenBank/DDBJ whole genome shotgun (WGS) entry which is preliminary data.</text>
</comment>
<dbReference type="EMBL" id="WJBH02000009">
    <property type="protein sequence ID" value="KAI9553039.1"/>
    <property type="molecule type" value="Genomic_DNA"/>
</dbReference>
<evidence type="ECO:0000256" key="2">
    <source>
        <dbReference type="ARBA" id="ARBA00022670"/>
    </source>
</evidence>
<dbReference type="SMART" id="SM00848">
    <property type="entry name" value="Inhibitor_I29"/>
    <property type="match status" value="1"/>
</dbReference>
<evidence type="ECO:0000259" key="9">
    <source>
        <dbReference type="SMART" id="SM00848"/>
    </source>
</evidence>
<evidence type="ECO:0000256" key="7">
    <source>
        <dbReference type="SAM" id="SignalP"/>
    </source>
</evidence>
<dbReference type="GO" id="GO:0008234">
    <property type="term" value="F:cysteine-type peptidase activity"/>
    <property type="evidence" value="ECO:0007669"/>
    <property type="project" value="UniProtKB-KW"/>
</dbReference>
<keyword evidence="3" id="KW-0378">Hydrolase</keyword>
<dbReference type="Gene3D" id="3.90.70.10">
    <property type="entry name" value="Cysteine proteinases"/>
    <property type="match status" value="1"/>
</dbReference>
<dbReference type="GO" id="GO:0006508">
    <property type="term" value="P:proteolysis"/>
    <property type="evidence" value="ECO:0007669"/>
    <property type="project" value="UniProtKB-KW"/>
</dbReference>
<evidence type="ECO:0000313" key="11">
    <source>
        <dbReference type="Proteomes" id="UP000820818"/>
    </source>
</evidence>
<dbReference type="PROSITE" id="PS00139">
    <property type="entry name" value="THIOL_PROTEASE_CYS"/>
    <property type="match status" value="1"/>
</dbReference>
<evidence type="ECO:0000256" key="1">
    <source>
        <dbReference type="ARBA" id="ARBA00008455"/>
    </source>
</evidence>
<dbReference type="PANTHER" id="PTHR12411">
    <property type="entry name" value="CYSTEINE PROTEASE FAMILY C1-RELATED"/>
    <property type="match status" value="1"/>
</dbReference>
<feature type="domain" description="Cathepsin propeptide inhibitor" evidence="9">
    <location>
        <begin position="28"/>
        <end position="85"/>
    </location>
</feature>
<comment type="similarity">
    <text evidence="1">Belongs to the peptidase C1 family.</text>
</comment>
<organism evidence="10 11">
    <name type="scientific">Daphnia sinensis</name>
    <dbReference type="NCBI Taxonomy" id="1820382"/>
    <lineage>
        <taxon>Eukaryota</taxon>
        <taxon>Metazoa</taxon>
        <taxon>Ecdysozoa</taxon>
        <taxon>Arthropoda</taxon>
        <taxon>Crustacea</taxon>
        <taxon>Branchiopoda</taxon>
        <taxon>Diplostraca</taxon>
        <taxon>Cladocera</taxon>
        <taxon>Anomopoda</taxon>
        <taxon>Daphniidae</taxon>
        <taxon>Daphnia</taxon>
        <taxon>Daphnia similis group</taxon>
    </lineage>
</organism>
<dbReference type="InterPro" id="IPR013201">
    <property type="entry name" value="Prot_inhib_I29"/>
</dbReference>